<name>M3A783_9PROT</name>
<protein>
    <submittedName>
        <fullName evidence="1">Uncharacterized protein</fullName>
    </submittedName>
</protein>
<proteinExistence type="predicted"/>
<evidence type="ECO:0000313" key="1">
    <source>
        <dbReference type="EMBL" id="EME68628.1"/>
    </source>
</evidence>
<evidence type="ECO:0000313" key="2">
    <source>
        <dbReference type="Proteomes" id="UP000011744"/>
    </source>
</evidence>
<dbReference type="EMBL" id="AONQ01000058">
    <property type="protein sequence ID" value="EME68628.1"/>
    <property type="molecule type" value="Genomic_DNA"/>
</dbReference>
<sequence>MSKVHTEETATTSAPIAPDDVLAIVLRTLERQISDFRAHVDQQIQTLSARVDQQIADLRAGQKHGFSGVNDFRREFGEFRAQSQDEIAEIQHRIHEQDIRRQADLTGGAYARSPFSSSLQLGVKSTWSPRSDARQRGIF</sequence>
<keyword evidence="2" id="KW-1185">Reference proteome</keyword>
<organism evidence="1 2">
    <name type="scientific">Paramagnetospirillum caucaseum</name>
    <dbReference type="NCBI Taxonomy" id="1244869"/>
    <lineage>
        <taxon>Bacteria</taxon>
        <taxon>Pseudomonadati</taxon>
        <taxon>Pseudomonadota</taxon>
        <taxon>Alphaproteobacteria</taxon>
        <taxon>Rhodospirillales</taxon>
        <taxon>Magnetospirillaceae</taxon>
        <taxon>Paramagnetospirillum</taxon>
    </lineage>
</organism>
<comment type="caution">
    <text evidence="1">The sequence shown here is derived from an EMBL/GenBank/DDBJ whole genome shotgun (WGS) entry which is preliminary data.</text>
</comment>
<dbReference type="Proteomes" id="UP000011744">
    <property type="component" value="Unassembled WGS sequence"/>
</dbReference>
<dbReference type="AlphaFoldDB" id="M3A783"/>
<accession>M3A783</accession>
<reference evidence="1 2" key="1">
    <citation type="journal article" date="2014" name="Genome Announc.">
        <title>Draft Genome Sequence of Magnetospirillum sp. Strain SO-1, a Freshwater Magnetotactic Bacterium Isolated from the Ol'khovka River, Russia.</title>
        <authorList>
            <person name="Grouzdev D.S."/>
            <person name="Dziuba M.V."/>
            <person name="Sukhacheva M.S."/>
            <person name="Mardanov A.V."/>
            <person name="Beletskiy A.V."/>
            <person name="Kuznetsov B.B."/>
            <person name="Skryabin K.G."/>
        </authorList>
    </citation>
    <scope>NUCLEOTIDE SEQUENCE [LARGE SCALE GENOMIC DNA]</scope>
    <source>
        <strain evidence="1 2">SO-1</strain>
    </source>
</reference>
<gene>
    <name evidence="1" type="ORF">H261_17553</name>
</gene>